<gene>
    <name evidence="2" type="ORF">L288_16850</name>
</gene>
<name>T0HXE9_9SPHN</name>
<dbReference type="Proteomes" id="UP000015525">
    <property type="component" value="Unassembled WGS sequence"/>
</dbReference>
<dbReference type="Pfam" id="PF13460">
    <property type="entry name" value="NAD_binding_10"/>
    <property type="match status" value="1"/>
</dbReference>
<dbReference type="AlphaFoldDB" id="T0HXE9"/>
<keyword evidence="3" id="KW-1185">Reference proteome</keyword>
<dbReference type="PANTHER" id="PTHR15020:SF50">
    <property type="entry name" value="UPF0659 PROTEIN YMR090W"/>
    <property type="match status" value="1"/>
</dbReference>
<comment type="caution">
    <text evidence="2">The sequence shown here is derived from an EMBL/GenBank/DDBJ whole genome shotgun (WGS) entry which is preliminary data.</text>
</comment>
<dbReference type="SUPFAM" id="SSF51735">
    <property type="entry name" value="NAD(P)-binding Rossmann-fold domains"/>
    <property type="match status" value="1"/>
</dbReference>
<evidence type="ECO:0000259" key="1">
    <source>
        <dbReference type="Pfam" id="PF13460"/>
    </source>
</evidence>
<dbReference type="InterPro" id="IPR036291">
    <property type="entry name" value="NAD(P)-bd_dom_sf"/>
</dbReference>
<evidence type="ECO:0000313" key="2">
    <source>
        <dbReference type="EMBL" id="EQB02229.1"/>
    </source>
</evidence>
<dbReference type="PATRIC" id="fig|1329909.3.peg.3244"/>
<dbReference type="PANTHER" id="PTHR15020">
    <property type="entry name" value="FLAVIN REDUCTASE-RELATED"/>
    <property type="match status" value="1"/>
</dbReference>
<dbReference type="InterPro" id="IPR016040">
    <property type="entry name" value="NAD(P)-bd_dom"/>
</dbReference>
<organism evidence="2 3">
    <name type="scientific">Sphingobium quisquiliarum P25</name>
    <dbReference type="NCBI Taxonomy" id="1329909"/>
    <lineage>
        <taxon>Bacteria</taxon>
        <taxon>Pseudomonadati</taxon>
        <taxon>Pseudomonadota</taxon>
        <taxon>Alphaproteobacteria</taxon>
        <taxon>Sphingomonadales</taxon>
        <taxon>Sphingomonadaceae</taxon>
        <taxon>Sphingobium</taxon>
    </lineage>
</organism>
<dbReference type="Gene3D" id="3.40.50.720">
    <property type="entry name" value="NAD(P)-binding Rossmann-like Domain"/>
    <property type="match status" value="1"/>
</dbReference>
<accession>T0HXE9</accession>
<evidence type="ECO:0000313" key="3">
    <source>
        <dbReference type="Proteomes" id="UP000015525"/>
    </source>
</evidence>
<feature type="domain" description="NAD(P)-binding" evidence="1">
    <location>
        <begin position="2"/>
        <end position="183"/>
    </location>
</feature>
<dbReference type="EMBL" id="ATHO01000147">
    <property type="protein sequence ID" value="EQB02229.1"/>
    <property type="molecule type" value="Genomic_DNA"/>
</dbReference>
<sequence>MKEALAAGHEVLAYVRNPARLAPSPGLTIVTGSVEDAAAMTAAFKGADAVLWCLGARWAPVMLFRRVDFQQRTLPRVIEAINNAGVKRFVLMSSLGVGDTASRQSPMLRLLLTGIVARNLFRDKQIAERALDDCRARWTAVYPVVLKDGPAEPDWDLIPIDRVKKVPGNPTLTFATVTRALVALTLEQGEAGAKLLLAPKGQWQG</sequence>
<proteinExistence type="predicted"/>
<reference evidence="2 3" key="1">
    <citation type="journal article" date="2013" name="Genome Announc.">
        <title>Draft Genome Sequence of Sphingobium quisquiliarum Strain P25T, a Novel Hexachlorocyclohexane (HCH)-Degrading Bacterium Isolated from an HCH Dumpsite.</title>
        <authorList>
            <person name="Kumar Singh A."/>
            <person name="Sangwan N."/>
            <person name="Sharma A."/>
            <person name="Gupta V."/>
            <person name="Khurana J.P."/>
            <person name="Lal R."/>
        </authorList>
    </citation>
    <scope>NUCLEOTIDE SEQUENCE [LARGE SCALE GENOMIC DNA]</scope>
    <source>
        <strain evidence="2 3">P25</strain>
    </source>
</reference>
<protein>
    <recommendedName>
        <fullName evidence="1">NAD(P)-binding domain-containing protein</fullName>
    </recommendedName>
</protein>